<organism evidence="3 4">
    <name type="scientific">Penicillium alfredii</name>
    <dbReference type="NCBI Taxonomy" id="1506179"/>
    <lineage>
        <taxon>Eukaryota</taxon>
        <taxon>Fungi</taxon>
        <taxon>Dikarya</taxon>
        <taxon>Ascomycota</taxon>
        <taxon>Pezizomycotina</taxon>
        <taxon>Eurotiomycetes</taxon>
        <taxon>Eurotiomycetidae</taxon>
        <taxon>Eurotiales</taxon>
        <taxon>Aspergillaceae</taxon>
        <taxon>Penicillium</taxon>
    </lineage>
</organism>
<feature type="region of interest" description="Disordered" evidence="1">
    <location>
        <begin position="56"/>
        <end position="96"/>
    </location>
</feature>
<dbReference type="Proteomes" id="UP001141434">
    <property type="component" value="Unassembled WGS sequence"/>
</dbReference>
<keyword evidence="2" id="KW-0472">Membrane</keyword>
<evidence type="ECO:0000313" key="4">
    <source>
        <dbReference type="Proteomes" id="UP001141434"/>
    </source>
</evidence>
<feature type="region of interest" description="Disordered" evidence="1">
    <location>
        <begin position="108"/>
        <end position="128"/>
    </location>
</feature>
<evidence type="ECO:0000256" key="1">
    <source>
        <dbReference type="SAM" id="MobiDB-lite"/>
    </source>
</evidence>
<accession>A0A9W9K7U6</accession>
<dbReference type="RefSeq" id="XP_056511641.1">
    <property type="nucleotide sequence ID" value="XM_056656028.1"/>
</dbReference>
<keyword evidence="2" id="KW-1133">Transmembrane helix</keyword>
<keyword evidence="2" id="KW-0812">Transmembrane</keyword>
<feature type="compositionally biased region" description="Basic and acidic residues" evidence="1">
    <location>
        <begin position="86"/>
        <end position="96"/>
    </location>
</feature>
<keyword evidence="4" id="KW-1185">Reference proteome</keyword>
<dbReference type="GeneID" id="81395196"/>
<sequence length="128" mass="14264">MSSTDEALLALTSITFIVAVGGALIHGLNFWRRYRIHVQVTDKAPSVHSIDLEAAEPSTDASLARPARLHSRHGSMQSTRGWPGYNERRGRSQVERKPVTMDYLPFSIPEDLDERTETPATVNHFAPP</sequence>
<reference evidence="3" key="1">
    <citation type="submission" date="2022-11" db="EMBL/GenBank/DDBJ databases">
        <authorList>
            <person name="Petersen C."/>
        </authorList>
    </citation>
    <scope>NUCLEOTIDE SEQUENCE</scope>
    <source>
        <strain evidence="3">IBT 34128</strain>
    </source>
</reference>
<dbReference type="OrthoDB" id="4298679at2759"/>
<feature type="transmembrane region" description="Helical" evidence="2">
    <location>
        <begin position="6"/>
        <end position="25"/>
    </location>
</feature>
<evidence type="ECO:0000313" key="3">
    <source>
        <dbReference type="EMBL" id="KAJ5096090.1"/>
    </source>
</evidence>
<comment type="caution">
    <text evidence="3">The sequence shown here is derived from an EMBL/GenBank/DDBJ whole genome shotgun (WGS) entry which is preliminary data.</text>
</comment>
<dbReference type="AlphaFoldDB" id="A0A9W9K7U6"/>
<gene>
    <name evidence="3" type="ORF">NUU61_005446</name>
</gene>
<name>A0A9W9K7U6_9EURO</name>
<evidence type="ECO:0000256" key="2">
    <source>
        <dbReference type="SAM" id="Phobius"/>
    </source>
</evidence>
<protein>
    <submittedName>
        <fullName evidence="3">Uncharacterized protein</fullName>
    </submittedName>
</protein>
<proteinExistence type="predicted"/>
<reference evidence="3" key="2">
    <citation type="journal article" date="2023" name="IMA Fungus">
        <title>Comparative genomic study of the Penicillium genus elucidates a diverse pangenome and 15 lateral gene transfer events.</title>
        <authorList>
            <person name="Petersen C."/>
            <person name="Sorensen T."/>
            <person name="Nielsen M.R."/>
            <person name="Sondergaard T.E."/>
            <person name="Sorensen J.L."/>
            <person name="Fitzpatrick D.A."/>
            <person name="Frisvad J.C."/>
            <person name="Nielsen K.L."/>
        </authorList>
    </citation>
    <scope>NUCLEOTIDE SEQUENCE</scope>
    <source>
        <strain evidence="3">IBT 34128</strain>
    </source>
</reference>
<dbReference type="EMBL" id="JAPMSZ010000007">
    <property type="protein sequence ID" value="KAJ5096090.1"/>
    <property type="molecule type" value="Genomic_DNA"/>
</dbReference>